<dbReference type="EMBL" id="WBJZ01000011">
    <property type="protein sequence ID" value="KAB1656733.1"/>
    <property type="molecule type" value="Genomic_DNA"/>
</dbReference>
<evidence type="ECO:0000313" key="4">
    <source>
        <dbReference type="Proteomes" id="UP000467240"/>
    </source>
</evidence>
<keyword evidence="2" id="KW-1133">Transmembrane helix</keyword>
<feature type="compositionally biased region" description="Low complexity" evidence="1">
    <location>
        <begin position="14"/>
        <end position="23"/>
    </location>
</feature>
<proteinExistence type="predicted"/>
<evidence type="ECO:0000256" key="1">
    <source>
        <dbReference type="SAM" id="MobiDB-lite"/>
    </source>
</evidence>
<reference evidence="3 4" key="1">
    <citation type="submission" date="2019-09" db="EMBL/GenBank/DDBJ databases">
        <title>Phylogeny of genus Pseudoclavibacter and closely related genus.</title>
        <authorList>
            <person name="Li Y."/>
        </authorList>
    </citation>
    <scope>NUCLEOTIDE SEQUENCE [LARGE SCALE GENOMIC DNA]</scope>
    <source>
        <strain evidence="3 4">DSM 23821</strain>
    </source>
</reference>
<keyword evidence="2" id="KW-0472">Membrane</keyword>
<feature type="region of interest" description="Disordered" evidence="1">
    <location>
        <begin position="1"/>
        <end position="25"/>
    </location>
</feature>
<dbReference type="InterPro" id="IPR006311">
    <property type="entry name" value="TAT_signal"/>
</dbReference>
<dbReference type="RefSeq" id="WP_158040747.1">
    <property type="nucleotide sequence ID" value="NZ_JACCFV010000001.1"/>
</dbReference>
<dbReference type="PROSITE" id="PS51318">
    <property type="entry name" value="TAT"/>
    <property type="match status" value="1"/>
</dbReference>
<dbReference type="AlphaFoldDB" id="A0A7J5BR19"/>
<gene>
    <name evidence="3" type="ORF">F8O01_10145</name>
</gene>
<evidence type="ECO:0000313" key="3">
    <source>
        <dbReference type="EMBL" id="KAB1656733.1"/>
    </source>
</evidence>
<dbReference type="Gene3D" id="3.20.20.80">
    <property type="entry name" value="Glycosidases"/>
    <property type="match status" value="1"/>
</dbReference>
<evidence type="ECO:0000256" key="2">
    <source>
        <dbReference type="SAM" id="Phobius"/>
    </source>
</evidence>
<accession>A0A7J5BR19</accession>
<dbReference type="OrthoDB" id="4398529at2"/>
<sequence>MSGSRGADAGGASDGDPGDSRPGVSRRSILLAVPGAAALGLLAACVPSTPAVAPRRMLRIGFEDLTQGDEHLAALAAHLDDVGATDVSVVGGRVDWTAFPWAANTDAWSSAVRDGGGDLVADALDLVGTTSDGSSRSITIVLDVLAPGLLADRPELAGVGVDGERSEDFPSLAVLTKGLVADELVALVGAVAERYRPAAVSLTELFLDDTTYGDDDLDDFRRVAGTDDWPRTSDGAIDVADERVVSWRCDAVAGLVGRTREAAAAHGVELWMEVRAPTEDAAGDRRDSGQDYALLEGACDRLVVWDYFGIADEGSPTTSQLADALVDRSGTRDVLSVGLWDSEAEAISPDALRDAVEAAADAGVETVWVTPTSLMDDDHWSALADAWRH</sequence>
<keyword evidence="2" id="KW-0812">Transmembrane</keyword>
<keyword evidence="4" id="KW-1185">Reference proteome</keyword>
<organism evidence="3 4">
    <name type="scientific">Pseudoclavibacter chungangensis</name>
    <dbReference type="NCBI Taxonomy" id="587635"/>
    <lineage>
        <taxon>Bacteria</taxon>
        <taxon>Bacillati</taxon>
        <taxon>Actinomycetota</taxon>
        <taxon>Actinomycetes</taxon>
        <taxon>Micrococcales</taxon>
        <taxon>Microbacteriaceae</taxon>
        <taxon>Pseudoclavibacter</taxon>
    </lineage>
</organism>
<dbReference type="Proteomes" id="UP000467240">
    <property type="component" value="Unassembled WGS sequence"/>
</dbReference>
<name>A0A7J5BR19_9MICO</name>
<comment type="caution">
    <text evidence="3">The sequence shown here is derived from an EMBL/GenBank/DDBJ whole genome shotgun (WGS) entry which is preliminary data.</text>
</comment>
<protein>
    <submittedName>
        <fullName evidence="3">Uncharacterized protein</fullName>
    </submittedName>
</protein>
<feature type="transmembrane region" description="Helical" evidence="2">
    <location>
        <begin position="29"/>
        <end position="53"/>
    </location>
</feature>